<dbReference type="SUPFAM" id="SSF52540">
    <property type="entry name" value="P-loop containing nucleoside triphosphate hydrolases"/>
    <property type="match status" value="1"/>
</dbReference>
<comment type="miscellaneous">
    <text evidence="15">In the RecBCD complex, RecB has a slow 3'-5' helicase, an exonuclease activity and loads RecA onto ssDNA, RecD has a fast 5'-3' helicase activity, while RecC stimulates the ATPase and processivity of the RecB helicase and contributes to recognition of the Chi site.</text>
</comment>
<dbReference type="PANTHER" id="PTHR11070">
    <property type="entry name" value="UVRD / RECB / PCRA DNA HELICASE FAMILY MEMBER"/>
    <property type="match status" value="1"/>
</dbReference>
<evidence type="ECO:0000256" key="7">
    <source>
        <dbReference type="ARBA" id="ARBA00022839"/>
    </source>
</evidence>
<comment type="catalytic activity">
    <reaction evidence="15">
        <text>Exonucleolytic cleavage (in the presence of ATP) in either 5'- to 3'- or 3'- to 5'-direction to yield 5'-phosphooligonucleotides.</text>
        <dbReference type="EC" id="3.1.11.5"/>
    </reaction>
</comment>
<keyword evidence="4 15" id="KW-0227">DNA damage</keyword>
<keyword evidence="8 15" id="KW-0067">ATP-binding</keyword>
<dbReference type="InterPro" id="IPR000212">
    <property type="entry name" value="DNA_helicase_UvrD/REP"/>
</dbReference>
<evidence type="ECO:0000256" key="3">
    <source>
        <dbReference type="ARBA" id="ARBA00022741"/>
    </source>
</evidence>
<keyword evidence="7 15" id="KW-0269">Exonuclease</keyword>
<feature type="active site" description="For nuclease activity" evidence="15">
    <location>
        <position position="1108"/>
    </location>
</feature>
<comment type="cofactor">
    <cofactor evidence="15">
        <name>Mg(2+)</name>
        <dbReference type="ChEBI" id="CHEBI:18420"/>
    </cofactor>
    <text evidence="15">Binds 1 Mg(2+) ion per subunit.</text>
</comment>
<dbReference type="InterPro" id="IPR011335">
    <property type="entry name" value="Restrct_endonuc-II-like"/>
</dbReference>
<evidence type="ECO:0000256" key="2">
    <source>
        <dbReference type="ARBA" id="ARBA00022723"/>
    </source>
</evidence>
<dbReference type="CDD" id="cd22352">
    <property type="entry name" value="RecB_C-like"/>
    <property type="match status" value="1"/>
</dbReference>
<comment type="domain">
    <text evidence="15">The N-terminal DNA-binding domain is a ssDNA-dependent ATPase and has ATP-dependent 3'-5' helicase function. This domain interacts with RecC.</text>
</comment>
<evidence type="ECO:0000256" key="10">
    <source>
        <dbReference type="ARBA" id="ARBA00023125"/>
    </source>
</evidence>
<reference evidence="19" key="2">
    <citation type="submission" date="2019-01" db="EMBL/GenBank/DDBJ databases">
        <authorList>
            <consortium name="NCBI Pathogen Detection Project"/>
        </authorList>
    </citation>
    <scope>NUCLEOTIDE SEQUENCE</scope>
    <source>
        <strain evidence="19">BCW_3452</strain>
    </source>
</reference>
<evidence type="ECO:0000256" key="8">
    <source>
        <dbReference type="ARBA" id="ARBA00022840"/>
    </source>
</evidence>
<dbReference type="Gene3D" id="3.40.50.300">
    <property type="entry name" value="P-loop containing nucleotide triphosphate hydrolases"/>
    <property type="match status" value="2"/>
</dbReference>
<evidence type="ECO:0000256" key="6">
    <source>
        <dbReference type="ARBA" id="ARBA00022806"/>
    </source>
</evidence>
<evidence type="ECO:0000256" key="4">
    <source>
        <dbReference type="ARBA" id="ARBA00022763"/>
    </source>
</evidence>
<keyword evidence="1 15" id="KW-0540">Nuclease</keyword>
<evidence type="ECO:0000256" key="12">
    <source>
        <dbReference type="ARBA" id="ARBA00023235"/>
    </source>
</evidence>
<evidence type="ECO:0000256" key="1">
    <source>
        <dbReference type="ARBA" id="ARBA00022722"/>
    </source>
</evidence>
<keyword evidence="9 15" id="KW-0460">Magnesium</keyword>
<dbReference type="AlphaFoldDB" id="A0A8H9K5C8"/>
<dbReference type="Gene3D" id="1.10.3170.10">
    <property type="entry name" value="Recbcd, chain B, domain 2"/>
    <property type="match status" value="1"/>
</dbReference>
<proteinExistence type="inferred from homology"/>
<evidence type="ECO:0000256" key="11">
    <source>
        <dbReference type="ARBA" id="ARBA00023204"/>
    </source>
</evidence>
<evidence type="ECO:0000313" key="19">
    <source>
        <dbReference type="EMBL" id="HAS8538345.1"/>
    </source>
</evidence>
<dbReference type="GO" id="GO:0043138">
    <property type="term" value="F:3'-5' DNA helicase activity"/>
    <property type="evidence" value="ECO:0007669"/>
    <property type="project" value="UniProtKB-UniRule"/>
</dbReference>
<keyword evidence="11 15" id="KW-0234">DNA repair</keyword>
<evidence type="ECO:0000256" key="13">
    <source>
        <dbReference type="ARBA" id="ARBA00034617"/>
    </source>
</evidence>
<protein>
    <recommendedName>
        <fullName evidence="15">RecBCD enzyme subunit RecB</fullName>
        <ecNumber evidence="15">3.1.11.5</ecNumber>
        <ecNumber evidence="15">5.6.2.4</ecNumber>
    </recommendedName>
    <alternativeName>
        <fullName evidence="15">DNA 3'-5' helicase subunit RecB</fullName>
    </alternativeName>
    <alternativeName>
        <fullName evidence="15">Exonuclease V subunit RecB</fullName>
        <shortName evidence="15">ExoV subunit RecB</shortName>
    </alternativeName>
    <alternativeName>
        <fullName evidence="15">Helicase/nuclease RecBCD subunit RecB</fullName>
    </alternativeName>
</protein>
<feature type="domain" description="UvrD-like helicase ATP-binding" evidence="17">
    <location>
        <begin position="10"/>
        <end position="469"/>
    </location>
</feature>
<comment type="catalytic activity">
    <reaction evidence="13 15">
        <text>Couples ATP hydrolysis with the unwinding of duplex DNA by translocating in the 3'-5' direction.</text>
        <dbReference type="EC" id="5.6.2.4"/>
    </reaction>
</comment>
<dbReference type="GO" id="GO:0005829">
    <property type="term" value="C:cytosol"/>
    <property type="evidence" value="ECO:0007669"/>
    <property type="project" value="TreeGrafter"/>
</dbReference>
<evidence type="ECO:0000256" key="15">
    <source>
        <dbReference type="HAMAP-Rule" id="MF_01485"/>
    </source>
</evidence>
<gene>
    <name evidence="15 19" type="primary">recB</name>
    <name evidence="19" type="ORF">I7730_00835</name>
</gene>
<keyword evidence="12 15" id="KW-0413">Isomerase</keyword>
<dbReference type="HAMAP" id="MF_01485">
    <property type="entry name" value="RecB"/>
    <property type="match status" value="1"/>
</dbReference>
<evidence type="ECO:0000259" key="17">
    <source>
        <dbReference type="PROSITE" id="PS51198"/>
    </source>
</evidence>
<comment type="subunit">
    <text evidence="15">Heterotrimer of RecB, RecC and RecD. All subunits contribute to DNA-binding. Interacts with RecA.</text>
</comment>
<accession>A0A8H9K5C8</accession>
<dbReference type="GO" id="GO:0000287">
    <property type="term" value="F:magnesium ion binding"/>
    <property type="evidence" value="ECO:0007669"/>
    <property type="project" value="UniProtKB-UniRule"/>
</dbReference>
<dbReference type="InterPro" id="IPR014017">
    <property type="entry name" value="DNA_helicase_UvrD-like_C"/>
</dbReference>
<dbReference type="GO" id="GO:0000724">
    <property type="term" value="P:double-strand break repair via homologous recombination"/>
    <property type="evidence" value="ECO:0007669"/>
    <property type="project" value="UniProtKB-UniRule"/>
</dbReference>
<feature type="binding site" evidence="15">
    <location>
        <position position="1108"/>
    </location>
    <ligand>
        <name>Mg(2+)</name>
        <dbReference type="ChEBI" id="CHEBI:18420"/>
    </ligand>
</feature>
<feature type="binding site" evidence="16">
    <location>
        <begin position="31"/>
        <end position="38"/>
    </location>
    <ligand>
        <name>ATP</name>
        <dbReference type="ChEBI" id="CHEBI:30616"/>
    </ligand>
</feature>
<reference evidence="19" key="1">
    <citation type="journal article" date="2018" name="Genome Biol.">
        <title>SKESA: strategic k-mer extension for scrupulous assemblies.</title>
        <authorList>
            <person name="Souvorov A."/>
            <person name="Agarwala R."/>
            <person name="Lipman D.J."/>
        </authorList>
    </citation>
    <scope>NUCLEOTIDE SEQUENCE</scope>
    <source>
        <strain evidence="19">BCW_3452</strain>
    </source>
</reference>
<name>A0A8H9K5C8_VIBVL</name>
<dbReference type="EC" id="5.6.2.4" evidence="15"/>
<sequence length="1204" mass="137683">MEEQQVETRQIEAEKLNPLTFPLFNNRLIEASAGTGKTFTIATLYLRLLLGHGDNNSRYKERLSVEQILVVTFTEAATEELRDRIRRRINETRFSFLKGYSNDPLIQQIMDETPDHKEASEILLQAERQMDEAAVYTIHGFCQRMLTQNAFESGSMFDNDFLTDESLIRNRVVSDFWRKTFYDKSPEISLLVRDIWDSPSSLLKDINSHLSGNPVYIKSKIQDVDDLGIEEIHQQNIDSIKSIKSLIQSCSKSEIESIIFQSGVNKRSYTKKSTPKWIDEVFAWAHEETINYAVSDKLTKFSTSALSEKTTQGGLVPDHPLFHHIEEFLASPPDLKGPLTSKAVNECRNLLQAAKDKMQVLSFDDLLVKLSASLSRKYGKVLASRIREQYPVAMIDEFQDTDPLQFNIFNRIYGVRFLPEEKINDYGLFIIGDPKQAIYAFRGADIFTYIGARREVKNHYTLDTNWRSSQSMVTAVNKVFSNCESPFIFDSDIQFLQVNASPSAHLKKWHLDGIEQPALSFWLSEHKSPSSKESYLKEMSKATAAKIHELLTKSHQGKATLASGDGDKPITAGDIAILVRTSSEAQLVRDELAQLDIPSVYLSNRDSVFSSHEAHDVLRLLIAVNQPEDDHKLRSAIATHLLGLTSQQLVDIEADEYLWEQTSVEFHEYKKTWERKGVLAMLRNLIVKRSLAENLLSNTGGDRRLTNIQHIGELLQAQSQKIDSQHGLIRWLTEHIEEPNGNIDDEQLRLESDSNLVQIVTIHKSKGLEYDFVFLPFLCSFRPSQSYLYHDETTNKAILDTTNSQFALNRSEKERLAEDLRLAYVALTRAVYGCFVGMTPIRDGRKTKDPSGLPKSAIGWLIGNGEQISTDKLPNLLENLNENSVIDVVEPPETPESGYVHPLEEQVEYKARDFHGSMLTNWYVTSYSNLANGSHRHHDNDLLDVDIDGAIGNNSDVSEVEQERNIFNFYKGAQPGTFLHTIFENIDFAKDPSHEETKTEIERLLKIEGYEEEWLPILQDMVRNVLTRPLNGTGIRLCDVPEQYRLPEMEFMFPISDLKAHKVSEIIGKHDPLSKDLAPLNFYDVSGMLKGFIDLTFFGPDGKFYVLDWKSNWLGENEASYTQEAMMLSMQDHRYDFQYQLYSLALHRFLKYKLCDYDYDKHFGGVYYVYLRGVMPDGDNGVFFTRPSKEFLLELETITGQDQS</sequence>
<dbReference type="Gene3D" id="3.90.320.10">
    <property type="match status" value="1"/>
</dbReference>
<dbReference type="PROSITE" id="PS51198">
    <property type="entry name" value="UVRD_HELICASE_ATP_BIND"/>
    <property type="match status" value="1"/>
</dbReference>
<feature type="binding site" evidence="15">
    <location>
        <position position="1094"/>
    </location>
    <ligand>
        <name>Mg(2+)</name>
        <dbReference type="ChEBI" id="CHEBI:18420"/>
    </ligand>
</feature>
<organism evidence="19">
    <name type="scientific">Vibrio vulnificus</name>
    <dbReference type="NCBI Taxonomy" id="672"/>
    <lineage>
        <taxon>Bacteria</taxon>
        <taxon>Pseudomonadati</taxon>
        <taxon>Pseudomonadota</taxon>
        <taxon>Gammaproteobacteria</taxon>
        <taxon>Vibrionales</taxon>
        <taxon>Vibrionaceae</taxon>
        <taxon>Vibrio</taxon>
    </lineage>
</organism>
<dbReference type="EC" id="3.1.11.5" evidence="15"/>
<dbReference type="SUPFAM" id="SSF52980">
    <property type="entry name" value="Restriction endonuclease-like"/>
    <property type="match status" value="1"/>
</dbReference>
<comment type="caution">
    <text evidence="19">The sequence shown here is derived from an EMBL/GenBank/DDBJ whole genome shotgun (WGS) entry which is preliminary data.</text>
</comment>
<dbReference type="InterPro" id="IPR027417">
    <property type="entry name" value="P-loop_NTPase"/>
</dbReference>
<dbReference type="InterPro" id="IPR004586">
    <property type="entry name" value="RecB"/>
</dbReference>
<keyword evidence="3 15" id="KW-0547">Nucleotide-binding</keyword>
<comment type="function">
    <text evidence="15">A helicase/nuclease that prepares dsDNA breaks (DSB) for recombinational DNA repair. Binds to DSBs and unwinds DNA via a highly rapid and processive ATP-dependent bidirectional helicase activity. Unwinds dsDNA until it encounters a Chi (crossover hotspot instigator) sequence from the 3' direction. Cuts ssDNA a few nucleotides 3' to the Chi site. The properties and activities of the enzyme are changed at Chi. The Chi-altered holoenzyme produces a long 3'-ssDNA overhang and facilitates RecA-binding to the ssDNA for homologous DNA recombination and repair. Holoenzyme degrades any linearized DNA that is unable to undergo homologous recombination. In the holoenzyme this subunit contributes ATPase, 3'-5' helicase, exonuclease activity and loads RecA onto ssDNA.</text>
</comment>
<keyword evidence="2 15" id="KW-0479">Metal-binding</keyword>
<dbReference type="GO" id="GO:0003677">
    <property type="term" value="F:DNA binding"/>
    <property type="evidence" value="ECO:0007669"/>
    <property type="project" value="UniProtKB-UniRule"/>
</dbReference>
<comment type="catalytic activity">
    <reaction evidence="14 15">
        <text>ATP + H2O = ADP + phosphate + H(+)</text>
        <dbReference type="Rhea" id="RHEA:13065"/>
        <dbReference type="ChEBI" id="CHEBI:15377"/>
        <dbReference type="ChEBI" id="CHEBI:15378"/>
        <dbReference type="ChEBI" id="CHEBI:30616"/>
        <dbReference type="ChEBI" id="CHEBI:43474"/>
        <dbReference type="ChEBI" id="CHEBI:456216"/>
        <dbReference type="EC" id="5.6.2.4"/>
    </reaction>
</comment>
<feature type="region of interest" description="Nuclease activity, interacts with RecD and RecA" evidence="15">
    <location>
        <begin position="921"/>
        <end position="1204"/>
    </location>
</feature>
<feature type="domain" description="UvrD-like helicase C-terminal" evidence="18">
    <location>
        <begin position="486"/>
        <end position="767"/>
    </location>
</feature>
<keyword evidence="10 15" id="KW-0238">DNA-binding</keyword>
<keyword evidence="6 15" id="KW-0347">Helicase</keyword>
<dbReference type="PROSITE" id="PS51217">
    <property type="entry name" value="UVRD_HELICASE_CTER"/>
    <property type="match status" value="1"/>
</dbReference>
<evidence type="ECO:0000256" key="5">
    <source>
        <dbReference type="ARBA" id="ARBA00022801"/>
    </source>
</evidence>
<evidence type="ECO:0000256" key="16">
    <source>
        <dbReference type="PROSITE-ProRule" id="PRU00560"/>
    </source>
</evidence>
<evidence type="ECO:0000256" key="14">
    <source>
        <dbReference type="ARBA" id="ARBA00048988"/>
    </source>
</evidence>
<feature type="region of interest" description="DNA-binding and helicase activity, interacts with RecC" evidence="15">
    <location>
        <begin position="1"/>
        <end position="874"/>
    </location>
</feature>
<dbReference type="NCBIfam" id="TIGR00609">
    <property type="entry name" value="recB"/>
    <property type="match status" value="1"/>
</dbReference>
<dbReference type="InterPro" id="IPR011604">
    <property type="entry name" value="PDDEXK-like_dom_sf"/>
</dbReference>
<evidence type="ECO:0000256" key="9">
    <source>
        <dbReference type="ARBA" id="ARBA00022842"/>
    </source>
</evidence>
<dbReference type="GO" id="GO:0005524">
    <property type="term" value="F:ATP binding"/>
    <property type="evidence" value="ECO:0007669"/>
    <property type="project" value="UniProtKB-UniRule"/>
</dbReference>
<comment type="domain">
    <text evidence="15">The C-terminal domain has nuclease activity and interacts with RecD. It interacts with RecA, facilitating its loading onto ssDNA.</text>
</comment>
<dbReference type="Pfam" id="PF13361">
    <property type="entry name" value="UvrD_C"/>
    <property type="match status" value="1"/>
</dbReference>
<dbReference type="Pfam" id="PF00580">
    <property type="entry name" value="UvrD-helicase"/>
    <property type="match status" value="1"/>
</dbReference>
<dbReference type="GO" id="GO:0008854">
    <property type="term" value="F:exodeoxyribonuclease V activity"/>
    <property type="evidence" value="ECO:0007669"/>
    <property type="project" value="UniProtKB-EC"/>
</dbReference>
<dbReference type="Gene3D" id="1.10.486.10">
    <property type="entry name" value="PCRA, domain 4"/>
    <property type="match status" value="1"/>
</dbReference>
<feature type="binding site" evidence="15">
    <location>
        <position position="980"/>
    </location>
    <ligand>
        <name>Mg(2+)</name>
        <dbReference type="ChEBI" id="CHEBI:18420"/>
    </ligand>
</feature>
<keyword evidence="5 15" id="KW-0378">Hydrolase</keyword>
<evidence type="ECO:0000259" key="18">
    <source>
        <dbReference type="PROSITE" id="PS51217"/>
    </source>
</evidence>
<dbReference type="Proteomes" id="UP000863257">
    <property type="component" value="Unassembled WGS sequence"/>
</dbReference>
<dbReference type="GO" id="GO:0009338">
    <property type="term" value="C:exodeoxyribonuclease V complex"/>
    <property type="evidence" value="ECO:0007669"/>
    <property type="project" value="TreeGrafter"/>
</dbReference>
<dbReference type="InterPro" id="IPR014016">
    <property type="entry name" value="UvrD-like_ATP-bd"/>
</dbReference>
<dbReference type="PANTHER" id="PTHR11070:SF23">
    <property type="entry name" value="RECBCD ENZYME SUBUNIT RECB"/>
    <property type="match status" value="1"/>
</dbReference>
<dbReference type="EMBL" id="DACRBY010000001">
    <property type="protein sequence ID" value="HAS8538345.1"/>
    <property type="molecule type" value="Genomic_DNA"/>
</dbReference>
<comment type="similarity">
    <text evidence="15">Belongs to the helicase family. UvrD subfamily.</text>
</comment>